<proteinExistence type="predicted"/>
<name>A0AAV9H2W2_9PEZI</name>
<protein>
    <submittedName>
        <fullName evidence="6">CI-B8 domain-containing protein</fullName>
    </submittedName>
</protein>
<dbReference type="GO" id="GO:1990904">
    <property type="term" value="C:ribonucleoprotein complex"/>
    <property type="evidence" value="ECO:0007669"/>
    <property type="project" value="UniProtKB-KW"/>
</dbReference>
<reference evidence="6" key="2">
    <citation type="submission" date="2023-05" db="EMBL/GenBank/DDBJ databases">
        <authorList>
            <consortium name="Lawrence Berkeley National Laboratory"/>
            <person name="Steindorff A."/>
            <person name="Hensen N."/>
            <person name="Bonometti L."/>
            <person name="Westerberg I."/>
            <person name="Brannstrom I.O."/>
            <person name="Guillou S."/>
            <person name="Cros-Aarteil S."/>
            <person name="Calhoun S."/>
            <person name="Haridas S."/>
            <person name="Kuo A."/>
            <person name="Mondo S."/>
            <person name="Pangilinan J."/>
            <person name="Riley R."/>
            <person name="Labutti K."/>
            <person name="Andreopoulos B."/>
            <person name="Lipzen A."/>
            <person name="Chen C."/>
            <person name="Yanf M."/>
            <person name="Daum C."/>
            <person name="Ng V."/>
            <person name="Clum A."/>
            <person name="Ohm R."/>
            <person name="Martin F."/>
            <person name="Silar P."/>
            <person name="Natvig D."/>
            <person name="Lalanne C."/>
            <person name="Gautier V."/>
            <person name="Ament-Velasquez S.L."/>
            <person name="Kruys A."/>
            <person name="Hutchinson M.I."/>
            <person name="Powell A.J."/>
            <person name="Barry K."/>
            <person name="Miller A.N."/>
            <person name="Grigoriev I.V."/>
            <person name="Debuchy R."/>
            <person name="Gladieux P."/>
            <person name="Thoren M.H."/>
            <person name="Johannesson H."/>
        </authorList>
    </citation>
    <scope>NUCLEOTIDE SEQUENCE</scope>
    <source>
        <strain evidence="6">PSN243</strain>
    </source>
</reference>
<gene>
    <name evidence="6" type="ORF">QBC34DRAFT_391131</name>
</gene>
<reference evidence="6" key="1">
    <citation type="journal article" date="2023" name="Mol. Phylogenet. Evol.">
        <title>Genome-scale phylogeny and comparative genomics of the fungal order Sordariales.</title>
        <authorList>
            <person name="Hensen N."/>
            <person name="Bonometti L."/>
            <person name="Westerberg I."/>
            <person name="Brannstrom I.O."/>
            <person name="Guillou S."/>
            <person name="Cros-Aarteil S."/>
            <person name="Calhoun S."/>
            <person name="Haridas S."/>
            <person name="Kuo A."/>
            <person name="Mondo S."/>
            <person name="Pangilinan J."/>
            <person name="Riley R."/>
            <person name="LaButti K."/>
            <person name="Andreopoulos B."/>
            <person name="Lipzen A."/>
            <person name="Chen C."/>
            <person name="Yan M."/>
            <person name="Daum C."/>
            <person name="Ng V."/>
            <person name="Clum A."/>
            <person name="Steindorff A."/>
            <person name="Ohm R.A."/>
            <person name="Martin F."/>
            <person name="Silar P."/>
            <person name="Natvig D.O."/>
            <person name="Lalanne C."/>
            <person name="Gautier V."/>
            <person name="Ament-Velasquez S.L."/>
            <person name="Kruys A."/>
            <person name="Hutchinson M.I."/>
            <person name="Powell A.J."/>
            <person name="Barry K."/>
            <person name="Miller A.N."/>
            <person name="Grigoriev I.V."/>
            <person name="Debuchy R."/>
            <person name="Gladieux P."/>
            <person name="Hiltunen Thoren M."/>
            <person name="Johannesson H."/>
        </authorList>
    </citation>
    <scope>NUCLEOTIDE SEQUENCE</scope>
    <source>
        <strain evidence="6">PSN243</strain>
    </source>
</reference>
<comment type="caution">
    <text evidence="6">The sequence shown here is derived from an EMBL/GenBank/DDBJ whole genome shotgun (WGS) entry which is preliminary data.</text>
</comment>
<evidence type="ECO:0000256" key="2">
    <source>
        <dbReference type="ARBA" id="ARBA00022980"/>
    </source>
</evidence>
<sequence length="201" mass="22519">MVGVLRRMNALREKILWIRHGPGAAVLPPNVSRIHLEFAKRLNGGHMGPRKFWHENLPRLKLWNPQIPMIVNRREDTEGPATLTLYFRDAGAKDIEGTMIGSAADGSSKAPAPSEGERAVVIDIKGLHSEKILEEFMSKTNATTVHPTVQEEIELFELQDLRKRGEIDRKETRKMNEEKRKEKARLAVAMSEAAAIKAAAA</sequence>
<comment type="subcellular location">
    <subcellularLocation>
        <location evidence="1">Mitochondrion</location>
    </subcellularLocation>
</comment>
<dbReference type="PANTHER" id="PTHR13274:SF2">
    <property type="entry name" value="SMALL RIBOSOMAL SUBUNIT PROTEIN MS25"/>
    <property type="match status" value="1"/>
</dbReference>
<accession>A0AAV9H2W2</accession>
<dbReference type="InterPro" id="IPR007741">
    <property type="entry name" value="Ribosomal_mL43/mS25/NADH_DH"/>
</dbReference>
<dbReference type="GO" id="GO:0003735">
    <property type="term" value="F:structural constituent of ribosome"/>
    <property type="evidence" value="ECO:0007669"/>
    <property type="project" value="InterPro"/>
</dbReference>
<evidence type="ECO:0000256" key="4">
    <source>
        <dbReference type="ARBA" id="ARBA00023274"/>
    </source>
</evidence>
<organism evidence="6 7">
    <name type="scientific">Podospora aff. communis PSN243</name>
    <dbReference type="NCBI Taxonomy" id="3040156"/>
    <lineage>
        <taxon>Eukaryota</taxon>
        <taxon>Fungi</taxon>
        <taxon>Dikarya</taxon>
        <taxon>Ascomycota</taxon>
        <taxon>Pezizomycotina</taxon>
        <taxon>Sordariomycetes</taxon>
        <taxon>Sordariomycetidae</taxon>
        <taxon>Sordariales</taxon>
        <taxon>Podosporaceae</taxon>
        <taxon>Podospora</taxon>
    </lineage>
</organism>
<dbReference type="PANTHER" id="PTHR13274">
    <property type="entry name" value="MITOCHONDRIAL RIBOSOMAL PROTEIN S25"/>
    <property type="match status" value="1"/>
</dbReference>
<evidence type="ECO:0000256" key="1">
    <source>
        <dbReference type="ARBA" id="ARBA00004173"/>
    </source>
</evidence>
<evidence type="ECO:0000313" key="7">
    <source>
        <dbReference type="Proteomes" id="UP001321760"/>
    </source>
</evidence>
<dbReference type="InterPro" id="IPR036249">
    <property type="entry name" value="Thioredoxin-like_sf"/>
</dbReference>
<dbReference type="InterPro" id="IPR040049">
    <property type="entry name" value="Ribosomal_mS25/mL61"/>
</dbReference>
<keyword evidence="7" id="KW-1185">Reference proteome</keyword>
<evidence type="ECO:0000313" key="6">
    <source>
        <dbReference type="EMBL" id="KAK4454958.1"/>
    </source>
</evidence>
<keyword evidence="4" id="KW-0687">Ribonucleoprotein</keyword>
<dbReference type="SUPFAM" id="SSF52833">
    <property type="entry name" value="Thioredoxin-like"/>
    <property type="match status" value="1"/>
</dbReference>
<dbReference type="AlphaFoldDB" id="A0AAV9H2W2"/>
<keyword evidence="3" id="KW-0496">Mitochondrion</keyword>
<dbReference type="EMBL" id="MU865915">
    <property type="protein sequence ID" value="KAK4454958.1"/>
    <property type="molecule type" value="Genomic_DNA"/>
</dbReference>
<dbReference type="Pfam" id="PF05047">
    <property type="entry name" value="L51_S25_CI-B8"/>
    <property type="match status" value="1"/>
</dbReference>
<keyword evidence="2" id="KW-0689">Ribosomal protein</keyword>
<evidence type="ECO:0000259" key="5">
    <source>
        <dbReference type="SMART" id="SM00916"/>
    </source>
</evidence>
<dbReference type="Proteomes" id="UP001321760">
    <property type="component" value="Unassembled WGS sequence"/>
</dbReference>
<evidence type="ECO:0000256" key="3">
    <source>
        <dbReference type="ARBA" id="ARBA00023128"/>
    </source>
</evidence>
<dbReference type="GO" id="GO:0005739">
    <property type="term" value="C:mitochondrion"/>
    <property type="evidence" value="ECO:0007669"/>
    <property type="project" value="UniProtKB-SubCell"/>
</dbReference>
<dbReference type="SMART" id="SM00916">
    <property type="entry name" value="L51_S25_CI-B8"/>
    <property type="match status" value="1"/>
</dbReference>
<feature type="domain" description="Ribosomal protein/NADH dehydrogenase" evidence="5">
    <location>
        <begin position="41"/>
        <end position="143"/>
    </location>
</feature>
<dbReference type="GO" id="GO:0005840">
    <property type="term" value="C:ribosome"/>
    <property type="evidence" value="ECO:0007669"/>
    <property type="project" value="UniProtKB-KW"/>
</dbReference>